<organism evidence="1">
    <name type="scientific">CrAss-like virus sp. ctt4r3</name>
    <dbReference type="NCBI Taxonomy" id="2823619"/>
    <lineage>
        <taxon>Viruses</taxon>
        <taxon>Duplodnaviria</taxon>
        <taxon>Heunggongvirae</taxon>
        <taxon>Uroviricota</taxon>
        <taxon>Caudoviricetes</taxon>
        <taxon>Crassvirales</taxon>
    </lineage>
</organism>
<protein>
    <submittedName>
        <fullName evidence="1">Uncharacterized protein</fullName>
    </submittedName>
</protein>
<evidence type="ECO:0000313" key="1">
    <source>
        <dbReference type="EMBL" id="DAD65850.1"/>
    </source>
</evidence>
<accession>A0A8S5L7W5</accession>
<sequence length="31" mass="3731">MKTIKIYYIDSRGKLAVNLIRIFNDKYRGQL</sequence>
<dbReference type="EMBL" id="BK014649">
    <property type="protein sequence ID" value="DAD65850.1"/>
    <property type="molecule type" value="Genomic_DNA"/>
</dbReference>
<name>A0A8S5L7W5_9CAUD</name>
<reference evidence="1" key="1">
    <citation type="journal article" date="2021" name="Proc. Natl. Acad. Sci. U.S.A.">
        <title>A Catalog of Tens of Thousands of Viruses from Human Metagenomes Reveals Hidden Associations with Chronic Diseases.</title>
        <authorList>
            <person name="Tisza M.J."/>
            <person name="Buck C.B."/>
        </authorList>
    </citation>
    <scope>NUCLEOTIDE SEQUENCE</scope>
    <source>
        <strain evidence="1">Ctt4r3</strain>
    </source>
</reference>
<proteinExistence type="predicted"/>